<evidence type="ECO:0000313" key="9">
    <source>
        <dbReference type="EMBL" id="MVT11615.1"/>
    </source>
</evidence>
<evidence type="ECO:0000259" key="8">
    <source>
        <dbReference type="Pfam" id="PF01618"/>
    </source>
</evidence>
<dbReference type="GO" id="GO:0005886">
    <property type="term" value="C:plasma membrane"/>
    <property type="evidence" value="ECO:0007669"/>
    <property type="project" value="UniProtKB-SubCell"/>
</dbReference>
<keyword evidence="6" id="KW-0653">Protein transport</keyword>
<keyword evidence="3 7" id="KW-0812">Transmembrane</keyword>
<evidence type="ECO:0000256" key="6">
    <source>
        <dbReference type="RuleBase" id="RU004057"/>
    </source>
</evidence>
<proteinExistence type="inferred from homology"/>
<keyword evidence="5 7" id="KW-0472">Membrane</keyword>
<protein>
    <submittedName>
        <fullName evidence="9">MotA/TolQ/ExbB proton channel family protein</fullName>
    </submittedName>
</protein>
<organism evidence="9 10">
    <name type="scientific">Chitinophaga tropicalis</name>
    <dbReference type="NCBI Taxonomy" id="2683588"/>
    <lineage>
        <taxon>Bacteria</taxon>
        <taxon>Pseudomonadati</taxon>
        <taxon>Bacteroidota</taxon>
        <taxon>Chitinophagia</taxon>
        <taxon>Chitinophagales</taxon>
        <taxon>Chitinophagaceae</taxon>
        <taxon>Chitinophaga</taxon>
    </lineage>
</organism>
<dbReference type="Proteomes" id="UP000461730">
    <property type="component" value="Unassembled WGS sequence"/>
</dbReference>
<evidence type="ECO:0000256" key="3">
    <source>
        <dbReference type="ARBA" id="ARBA00022692"/>
    </source>
</evidence>
<feature type="transmembrane region" description="Helical" evidence="7">
    <location>
        <begin position="187"/>
        <end position="211"/>
    </location>
</feature>
<feature type="domain" description="MotA/TolQ/ExbB proton channel" evidence="8">
    <location>
        <begin position="102"/>
        <end position="223"/>
    </location>
</feature>
<dbReference type="PANTHER" id="PTHR30625:SF17">
    <property type="entry name" value="TOLQ-RELATED"/>
    <property type="match status" value="1"/>
</dbReference>
<dbReference type="EMBL" id="WRXN01000014">
    <property type="protein sequence ID" value="MVT11615.1"/>
    <property type="molecule type" value="Genomic_DNA"/>
</dbReference>
<evidence type="ECO:0000256" key="7">
    <source>
        <dbReference type="SAM" id="Phobius"/>
    </source>
</evidence>
<dbReference type="Pfam" id="PF01618">
    <property type="entry name" value="MotA_ExbB"/>
    <property type="match status" value="1"/>
</dbReference>
<evidence type="ECO:0000256" key="2">
    <source>
        <dbReference type="ARBA" id="ARBA00022475"/>
    </source>
</evidence>
<reference evidence="9 10" key="1">
    <citation type="submission" date="2019-12" db="EMBL/GenBank/DDBJ databases">
        <title>Chitinophaga sp. strain ysch24 (GDMCC 1.1355), whole genome shotgun sequence.</title>
        <authorList>
            <person name="Zhang X."/>
        </authorList>
    </citation>
    <scope>NUCLEOTIDE SEQUENCE [LARGE SCALE GENOMIC DNA]</scope>
    <source>
        <strain evidence="10">ysch24</strain>
    </source>
</reference>
<accession>A0A7K1UCB1</accession>
<feature type="transmembrane region" description="Helical" evidence="7">
    <location>
        <begin position="41"/>
        <end position="63"/>
    </location>
</feature>
<sequence length="239" mass="25565">MLLGLVTLLQDSLLLPKADTVAAAASGAAAADQQIKLLDLLMKGGVLMIPLGILSVIAVFAFVERYLTISKAGKLEDNFMPMIRDHISNGNISAARSLSKNTNSPIARMIDKGIQRIGKPIDSIEKSMENVGKLEIYKMEKNLVILSIIAGIAPMFGFLGTIAGMIQTFFNISITSDITLGTIAGGIYVKMITSATGLIIGLVAYIGYSFLNAQIDKTINKMEGASAEFIDILQEPPTR</sequence>
<evidence type="ECO:0000313" key="10">
    <source>
        <dbReference type="Proteomes" id="UP000461730"/>
    </source>
</evidence>
<dbReference type="PANTHER" id="PTHR30625">
    <property type="entry name" value="PROTEIN TOLQ"/>
    <property type="match status" value="1"/>
</dbReference>
<keyword evidence="10" id="KW-1185">Reference proteome</keyword>
<dbReference type="GO" id="GO:0017038">
    <property type="term" value="P:protein import"/>
    <property type="evidence" value="ECO:0007669"/>
    <property type="project" value="TreeGrafter"/>
</dbReference>
<comment type="subcellular location">
    <subcellularLocation>
        <location evidence="1">Cell membrane</location>
        <topology evidence="1">Multi-pass membrane protein</topology>
    </subcellularLocation>
    <subcellularLocation>
        <location evidence="6">Membrane</location>
        <topology evidence="6">Multi-pass membrane protein</topology>
    </subcellularLocation>
</comment>
<feature type="transmembrane region" description="Helical" evidence="7">
    <location>
        <begin position="143"/>
        <end position="167"/>
    </location>
</feature>
<gene>
    <name evidence="9" type="ORF">GO493_25355</name>
</gene>
<keyword evidence="2" id="KW-1003">Cell membrane</keyword>
<dbReference type="InterPro" id="IPR050790">
    <property type="entry name" value="ExbB/TolQ_transport"/>
</dbReference>
<dbReference type="RefSeq" id="WP_157309035.1">
    <property type="nucleotide sequence ID" value="NZ_WRXN01000014.1"/>
</dbReference>
<keyword evidence="4 7" id="KW-1133">Transmembrane helix</keyword>
<evidence type="ECO:0000256" key="5">
    <source>
        <dbReference type="ARBA" id="ARBA00023136"/>
    </source>
</evidence>
<name>A0A7K1UCB1_9BACT</name>
<comment type="similarity">
    <text evidence="6">Belongs to the exbB/tolQ family.</text>
</comment>
<comment type="caution">
    <text evidence="9">The sequence shown here is derived from an EMBL/GenBank/DDBJ whole genome shotgun (WGS) entry which is preliminary data.</text>
</comment>
<evidence type="ECO:0000256" key="4">
    <source>
        <dbReference type="ARBA" id="ARBA00022989"/>
    </source>
</evidence>
<dbReference type="InterPro" id="IPR002898">
    <property type="entry name" value="MotA_ExbB_proton_chnl"/>
</dbReference>
<dbReference type="AlphaFoldDB" id="A0A7K1UCB1"/>
<keyword evidence="6" id="KW-0813">Transport</keyword>
<evidence type="ECO:0000256" key="1">
    <source>
        <dbReference type="ARBA" id="ARBA00004651"/>
    </source>
</evidence>